<dbReference type="KEGG" id="ome:OLMES_3289"/>
<reference evidence="2 3" key="1">
    <citation type="submission" date="2017-05" db="EMBL/GenBank/DDBJ databases">
        <title>Genomic insights into alkan degradation activity of Oleiphilus messinensis.</title>
        <authorList>
            <person name="Kozyavkin S.A."/>
            <person name="Slesarev A.I."/>
            <person name="Golyshin P.N."/>
            <person name="Korzhenkov A."/>
            <person name="Golyshina O.N."/>
            <person name="Toshchakov S.V."/>
        </authorList>
    </citation>
    <scope>NUCLEOTIDE SEQUENCE [LARGE SCALE GENOMIC DNA]</scope>
    <source>
        <strain evidence="2 3">ME102</strain>
    </source>
</reference>
<evidence type="ECO:0000313" key="3">
    <source>
        <dbReference type="Proteomes" id="UP000196027"/>
    </source>
</evidence>
<dbReference type="RefSeq" id="WP_087462233.1">
    <property type="nucleotide sequence ID" value="NZ_CP021425.1"/>
</dbReference>
<dbReference type="InterPro" id="IPR000073">
    <property type="entry name" value="AB_hydrolase_1"/>
</dbReference>
<dbReference type="Proteomes" id="UP000196027">
    <property type="component" value="Chromosome"/>
</dbReference>
<keyword evidence="3" id="KW-1185">Reference proteome</keyword>
<dbReference type="EMBL" id="CP021425">
    <property type="protein sequence ID" value="ARU57330.1"/>
    <property type="molecule type" value="Genomic_DNA"/>
</dbReference>
<dbReference type="PRINTS" id="PR00111">
    <property type="entry name" value="ABHYDROLASE"/>
</dbReference>
<dbReference type="Gene3D" id="3.40.50.1820">
    <property type="entry name" value="alpha/beta hydrolase"/>
    <property type="match status" value="1"/>
</dbReference>
<protein>
    <submittedName>
        <fullName evidence="2">Alpha/beta fold family hydrolase</fullName>
    </submittedName>
</protein>
<dbReference type="InterPro" id="IPR029058">
    <property type="entry name" value="AB_hydrolase_fold"/>
</dbReference>
<dbReference type="GO" id="GO:0016787">
    <property type="term" value="F:hydrolase activity"/>
    <property type="evidence" value="ECO:0007669"/>
    <property type="project" value="UniProtKB-KW"/>
</dbReference>
<dbReference type="AlphaFoldDB" id="A0A1Y0IAQ2"/>
<evidence type="ECO:0000259" key="1">
    <source>
        <dbReference type="Pfam" id="PF00561"/>
    </source>
</evidence>
<proteinExistence type="predicted"/>
<dbReference type="SUPFAM" id="SSF53474">
    <property type="entry name" value="alpha/beta-Hydrolases"/>
    <property type="match status" value="1"/>
</dbReference>
<keyword evidence="2" id="KW-0378">Hydrolase</keyword>
<organism evidence="2 3">
    <name type="scientific">Oleiphilus messinensis</name>
    <dbReference type="NCBI Taxonomy" id="141451"/>
    <lineage>
        <taxon>Bacteria</taxon>
        <taxon>Pseudomonadati</taxon>
        <taxon>Pseudomonadota</taxon>
        <taxon>Gammaproteobacteria</taxon>
        <taxon>Oceanospirillales</taxon>
        <taxon>Oleiphilaceae</taxon>
        <taxon>Oleiphilus</taxon>
    </lineage>
</organism>
<feature type="domain" description="AB hydrolase-1" evidence="1">
    <location>
        <begin position="29"/>
        <end position="269"/>
    </location>
</feature>
<accession>A0A1Y0IAQ2</accession>
<dbReference type="InterPro" id="IPR050266">
    <property type="entry name" value="AB_hydrolase_sf"/>
</dbReference>
<gene>
    <name evidence="2" type="ORF">OLMES_3289</name>
</gene>
<name>A0A1Y0IAQ2_9GAMM</name>
<sequence length="292" mass="32281">MGLKVTEQSVQTERCRIAFQEWGSPLGEPVLVVHGWLDNAASFCNLMPHLNLEHFRYLVLDLPGHGRSGHLSPAEQYHLLESVLDIQSFLAALGLQKVHYLGHSLGGVIGVIWAATYPEWLHSLILIDSVGPFSDEPEKLPRGLRKAIDKRLSHRNAQPVYTHIHDAVAARMKGITALGEDAAARLVARGIKPCNGGVTWRTDARLRYPSLMRLSEEQVQAILLAVKSPTCVILAKDGLLIRSAVVKKRLACLAQREVHELCGHHHLHLEGSPEAVASVINPFLDKRAHNKT</sequence>
<dbReference type="PANTHER" id="PTHR43798:SF33">
    <property type="entry name" value="HYDROLASE, PUTATIVE (AFU_ORTHOLOGUE AFUA_2G14860)-RELATED"/>
    <property type="match status" value="1"/>
</dbReference>
<dbReference type="OrthoDB" id="149912at2"/>
<dbReference type="GO" id="GO:0016020">
    <property type="term" value="C:membrane"/>
    <property type="evidence" value="ECO:0007669"/>
    <property type="project" value="TreeGrafter"/>
</dbReference>
<evidence type="ECO:0000313" key="2">
    <source>
        <dbReference type="EMBL" id="ARU57330.1"/>
    </source>
</evidence>
<dbReference type="PANTHER" id="PTHR43798">
    <property type="entry name" value="MONOACYLGLYCEROL LIPASE"/>
    <property type="match status" value="1"/>
</dbReference>
<dbReference type="Pfam" id="PF00561">
    <property type="entry name" value="Abhydrolase_1"/>
    <property type="match status" value="1"/>
</dbReference>